<feature type="compositionally biased region" description="Polar residues" evidence="2">
    <location>
        <begin position="308"/>
        <end position="317"/>
    </location>
</feature>
<feature type="region of interest" description="Disordered" evidence="2">
    <location>
        <begin position="1013"/>
        <end position="1044"/>
    </location>
</feature>
<dbReference type="GO" id="GO:1901096">
    <property type="term" value="P:regulation of autophagosome maturation"/>
    <property type="evidence" value="ECO:0007669"/>
    <property type="project" value="TreeGrafter"/>
</dbReference>
<protein>
    <recommendedName>
        <fullName evidence="3">FPL domain-containing protein</fullName>
    </recommendedName>
</protein>
<dbReference type="GO" id="GO:0005794">
    <property type="term" value="C:Golgi apparatus"/>
    <property type="evidence" value="ECO:0007669"/>
    <property type="project" value="TreeGrafter"/>
</dbReference>
<feature type="compositionally biased region" description="Low complexity" evidence="2">
    <location>
        <begin position="587"/>
        <end position="619"/>
    </location>
</feature>
<evidence type="ECO:0000313" key="4">
    <source>
        <dbReference type="EMBL" id="KAG2483345.1"/>
    </source>
</evidence>
<keyword evidence="1" id="KW-0072">Autophagy</keyword>
<evidence type="ECO:0000256" key="2">
    <source>
        <dbReference type="SAM" id="MobiDB-lite"/>
    </source>
</evidence>
<feature type="compositionally biased region" description="Low complexity" evidence="2">
    <location>
        <begin position="1013"/>
        <end position="1024"/>
    </location>
</feature>
<dbReference type="Pfam" id="PF09758">
    <property type="entry name" value="FPL"/>
    <property type="match status" value="1"/>
</dbReference>
<reference evidence="4" key="1">
    <citation type="journal article" date="2020" name="bioRxiv">
        <title>Comparative genomics of Chlamydomonas.</title>
        <authorList>
            <person name="Craig R.J."/>
            <person name="Hasan A.R."/>
            <person name="Ness R.W."/>
            <person name="Keightley P.D."/>
        </authorList>
    </citation>
    <scope>NUCLEOTIDE SEQUENCE</scope>
    <source>
        <strain evidence="4">CCAP 11/70</strain>
    </source>
</reference>
<feature type="domain" description="FPL" evidence="3">
    <location>
        <begin position="54"/>
        <end position="205"/>
    </location>
</feature>
<dbReference type="InterPro" id="IPR016024">
    <property type="entry name" value="ARM-type_fold"/>
</dbReference>
<feature type="compositionally biased region" description="Low complexity" evidence="2">
    <location>
        <begin position="754"/>
        <end position="793"/>
    </location>
</feature>
<evidence type="ECO:0000313" key="5">
    <source>
        <dbReference type="Proteomes" id="UP000612055"/>
    </source>
</evidence>
<sequence>MFEQLKKNWQSLFTSAATSGRTKYTFEELRALSDVLTKNQVVTDANKAVVVETIRSIAEFMIWGDQNEPRIFDFFLENNIMHYLHKVLQQPANRSGDVAKQVLQTLSIIIQNIRSETGTYFLFSNNHINNIVEIRFDFDDEEVLGYYISFLKTISLKLNLRTVQFFFDRREPLYTFPLYSEAVKFAHHKEGMVRAGVRTLTLNVYSVSDPDVRNYVCRPPVTNYLVEVAAYIAEQVKILDKRMATAEGFSAQVLSSLDSQIAEVEDMVSYVADVLSTAPPKLAHLVAEQLWVTLVGPSLLRPLLEYSGTSSSRPTAVTGTRTSGGGAPGSPPLATPVRAVCALYVLERLFATISYPPLLHNLALAFLDPRPGHPSCRPALDAILRSSDHRAVPAALRCLVALIHNRSAAPELLALLGVPPRSRAADLAAACPAAACGACRLQEQLTPLPEGASGPGVGPDPLANEPLPVVTVVGPAMGGGSGPAPAPGTVFGYHIVWTELEGPAQGGPRHDLDGREGPVRPRGGSSEEGEAAAAEETDLLGLGTDGEGEGDRSVEGASSQGGEPPSPAVIRITPSTALRYSGGGAAPDGAEAASGPGAGAASASEGDLLGLGDDGVAAPSALAPNPDGAPAASQSQGDLLGLGDLLLPAAVPADTGTHTPALAAEGDGSPRAASESIYAGASGGGDAAAAAVASASEPAGAAAGAGPLVDLLGSFETSPPKADGSPTGGAEEGPKVSGEAQAGPPSDPGDAPLTAEVAASEPAPEARPAATTEVPAGTAAAAGPGPGSAAAAPAPAPAPAAPSDLLSSSSSGLQGLLDALPAAAAAAAAAAATAIASTTSVLADPLGAVAAAANEPPPEPRSGDGDSSSALGSAGGSSPSAATTPVHYPSASASAAASLIESSGPSGRPGQPAAEPEAPAPPAGPPCADHARVAAAAAAGSDLLDALFGLLSMPLLPIPGLWNVGLLLSQLYPRAEEQRQLAEELREAAAAAAAAAAASDPLADLLASSDGGAVPSAAAATTPSEPLRPQPAAPSEAESPLHPLDPASTAGWACCLTGSQREALRVAAVSAASAVMDEVGGMWADALAAMLVMEWPAAYDGVTRPSLRTGAETLLAGPHLFPRASNRGLSGAARNDQGLSGSAVAALHSHHAVCRLVALLHLHELLQRGATSRRPPPACPLPGGGAEAGGVEAREGDILEGQEVELQAGSAIPCIVSFSPGQERRVYFAAAGPALKRLGAALQDPQSLLLDASARSAVLHSSPAVVLADPAPTRLNAGIALSVSPMLGCDPSVDKAVAKWLHVHVRPSVRGLLRLLRSAAAGRKGGLLAALRHLVDGHWVLAFPDAERAANARQLVEQSSAKLRALYCELLSPLLGAVME</sequence>
<comment type="caution">
    <text evidence="4">The sequence shown here is derived from an EMBL/GenBank/DDBJ whole genome shotgun (WGS) entry which is preliminary data.</text>
</comment>
<dbReference type="InterPro" id="IPR019155">
    <property type="entry name" value="CLEC16A/TT9_N"/>
</dbReference>
<organism evidence="4 5">
    <name type="scientific">Edaphochlamys debaryana</name>
    <dbReference type="NCBI Taxonomy" id="47281"/>
    <lineage>
        <taxon>Eukaryota</taxon>
        <taxon>Viridiplantae</taxon>
        <taxon>Chlorophyta</taxon>
        <taxon>core chlorophytes</taxon>
        <taxon>Chlorophyceae</taxon>
        <taxon>CS clade</taxon>
        <taxon>Chlamydomonadales</taxon>
        <taxon>Chlamydomonadales incertae sedis</taxon>
        <taxon>Edaphochlamys</taxon>
    </lineage>
</organism>
<dbReference type="EMBL" id="JAEHOE010000180">
    <property type="protein sequence ID" value="KAG2483345.1"/>
    <property type="molecule type" value="Genomic_DNA"/>
</dbReference>
<dbReference type="Proteomes" id="UP000612055">
    <property type="component" value="Unassembled WGS sequence"/>
</dbReference>
<feature type="compositionally biased region" description="Basic and acidic residues" evidence="2">
    <location>
        <begin position="508"/>
        <end position="519"/>
    </location>
</feature>
<feature type="region of interest" description="Disordered" evidence="2">
    <location>
        <begin position="851"/>
        <end position="927"/>
    </location>
</feature>
<dbReference type="GO" id="GO:0006914">
    <property type="term" value="P:autophagy"/>
    <property type="evidence" value="ECO:0007669"/>
    <property type="project" value="UniProtKB-KW"/>
</dbReference>
<feature type="compositionally biased region" description="Acidic residues" evidence="2">
    <location>
        <begin position="527"/>
        <end position="538"/>
    </location>
</feature>
<dbReference type="OrthoDB" id="294052at2759"/>
<feature type="compositionally biased region" description="Low complexity" evidence="2">
    <location>
        <begin position="801"/>
        <end position="812"/>
    </location>
</feature>
<feature type="region of interest" description="Disordered" evidence="2">
    <location>
        <begin position="1171"/>
        <end position="1190"/>
    </location>
</feature>
<accession>A0A835XHA8</accession>
<dbReference type="GO" id="GO:0005770">
    <property type="term" value="C:late endosome"/>
    <property type="evidence" value="ECO:0007669"/>
    <property type="project" value="TreeGrafter"/>
</dbReference>
<feature type="region of interest" description="Disordered" evidence="2">
    <location>
        <begin position="502"/>
        <end position="636"/>
    </location>
</feature>
<keyword evidence="5" id="KW-1185">Reference proteome</keyword>
<gene>
    <name evidence="4" type="ORF">HYH03_017793</name>
</gene>
<dbReference type="InterPro" id="IPR039272">
    <property type="entry name" value="CLEC16A/TT9"/>
</dbReference>
<dbReference type="PANTHER" id="PTHR21481">
    <property type="entry name" value="PROTEIN CLEC16A"/>
    <property type="match status" value="1"/>
</dbReference>
<evidence type="ECO:0000256" key="1">
    <source>
        <dbReference type="ARBA" id="ARBA00023006"/>
    </source>
</evidence>
<feature type="region of interest" description="Disordered" evidence="2">
    <location>
        <begin position="308"/>
        <end position="331"/>
    </location>
</feature>
<dbReference type="GO" id="GO:0007034">
    <property type="term" value="P:vacuolar transport"/>
    <property type="evidence" value="ECO:0007669"/>
    <property type="project" value="TreeGrafter"/>
</dbReference>
<evidence type="ECO:0000259" key="3">
    <source>
        <dbReference type="Pfam" id="PF09758"/>
    </source>
</evidence>
<feature type="region of interest" description="Disordered" evidence="2">
    <location>
        <begin position="657"/>
        <end position="677"/>
    </location>
</feature>
<name>A0A835XHA8_9CHLO</name>
<dbReference type="SUPFAM" id="SSF48371">
    <property type="entry name" value="ARM repeat"/>
    <property type="match status" value="1"/>
</dbReference>
<dbReference type="PANTHER" id="PTHR21481:SF0">
    <property type="entry name" value="PROTEIN CLEC16A"/>
    <property type="match status" value="1"/>
</dbReference>
<dbReference type="GO" id="GO:0016197">
    <property type="term" value="P:endosomal transport"/>
    <property type="evidence" value="ECO:0007669"/>
    <property type="project" value="TreeGrafter"/>
</dbReference>
<proteinExistence type="predicted"/>
<feature type="region of interest" description="Disordered" evidence="2">
    <location>
        <begin position="712"/>
        <end position="812"/>
    </location>
</feature>
<feature type="compositionally biased region" description="Low complexity" evidence="2">
    <location>
        <begin position="865"/>
        <end position="882"/>
    </location>
</feature>